<dbReference type="GO" id="GO:0030527">
    <property type="term" value="F:structural constituent of chromatin"/>
    <property type="evidence" value="ECO:0007669"/>
    <property type="project" value="InterPro"/>
</dbReference>
<dbReference type="GO" id="GO:0000786">
    <property type="term" value="C:nucleosome"/>
    <property type="evidence" value="ECO:0007669"/>
    <property type="project" value="UniProtKB-KW"/>
</dbReference>
<evidence type="ECO:0000256" key="5">
    <source>
        <dbReference type="SAM" id="MobiDB-lite"/>
    </source>
</evidence>
<dbReference type="SUPFAM" id="SSF47113">
    <property type="entry name" value="Histone-fold"/>
    <property type="match status" value="1"/>
</dbReference>
<evidence type="ECO:0000313" key="8">
    <source>
        <dbReference type="Proteomes" id="UP000290900"/>
    </source>
</evidence>
<dbReference type="GO" id="GO:0046982">
    <property type="term" value="F:protein heterodimerization activity"/>
    <property type="evidence" value="ECO:0007669"/>
    <property type="project" value="InterPro"/>
</dbReference>
<dbReference type="InterPro" id="IPR000164">
    <property type="entry name" value="Histone_H3/CENP-A"/>
</dbReference>
<keyword evidence="4" id="KW-0238">DNA-binding</keyword>
<dbReference type="Pfam" id="PF00125">
    <property type="entry name" value="Histone"/>
    <property type="match status" value="1"/>
</dbReference>
<dbReference type="FunFam" id="1.10.20.10:FF:000088">
    <property type="entry name" value="Histone H3-like centromeric protein CSE4"/>
    <property type="match status" value="1"/>
</dbReference>
<dbReference type="STRING" id="13370.A0A448YPM1"/>
<keyword evidence="8" id="KW-1185">Reference proteome</keyword>
<evidence type="ECO:0000256" key="1">
    <source>
        <dbReference type="ARBA" id="ARBA00004286"/>
    </source>
</evidence>
<organism evidence="7 8">
    <name type="scientific">Brettanomyces naardenensis</name>
    <name type="common">Yeast</name>
    <dbReference type="NCBI Taxonomy" id="13370"/>
    <lineage>
        <taxon>Eukaryota</taxon>
        <taxon>Fungi</taxon>
        <taxon>Dikarya</taxon>
        <taxon>Ascomycota</taxon>
        <taxon>Saccharomycotina</taxon>
        <taxon>Pichiomycetes</taxon>
        <taxon>Pichiales</taxon>
        <taxon>Pichiaceae</taxon>
        <taxon>Brettanomyces</taxon>
    </lineage>
</organism>
<name>A0A448YPM1_BRENA</name>
<evidence type="ECO:0000256" key="3">
    <source>
        <dbReference type="ARBA" id="ARBA00022454"/>
    </source>
</evidence>
<comment type="similarity">
    <text evidence="2">Belongs to the histone H3 family.</text>
</comment>
<evidence type="ECO:0000256" key="2">
    <source>
        <dbReference type="ARBA" id="ARBA00010343"/>
    </source>
</evidence>
<sequence>MARLNKSRTTPTRSPGTLVKRSPPTIPPSPLSRTRRISEGSSGLVRNQPGDPVLKRRRKYKRGTVALREIKRYQKSTDLLIRKLPFARLVKEIVQDDFGSDASYRWQSMAILALQEASEAYLVHLLEDTNLCAVHAKRVTIMQKDIQLARRLRGD</sequence>
<evidence type="ECO:0000313" key="7">
    <source>
        <dbReference type="EMBL" id="VEU22798.1"/>
    </source>
</evidence>
<gene>
    <name evidence="7" type="ORF">BRENAR_LOCUS3529</name>
</gene>
<dbReference type="InterPro" id="IPR007125">
    <property type="entry name" value="H2A/H2B/H3"/>
</dbReference>
<dbReference type="OrthoDB" id="842664at2759"/>
<evidence type="ECO:0000256" key="4">
    <source>
        <dbReference type="ARBA" id="ARBA00023269"/>
    </source>
</evidence>
<protein>
    <submittedName>
        <fullName evidence="7">DEKNAAC103870</fullName>
    </submittedName>
</protein>
<keyword evidence="3" id="KW-0158">Chromosome</keyword>
<dbReference type="AlphaFoldDB" id="A0A448YPM1"/>
<dbReference type="Gene3D" id="1.10.20.10">
    <property type="entry name" value="Histone, subunit A"/>
    <property type="match status" value="1"/>
</dbReference>
<dbReference type="PANTHER" id="PTHR11426">
    <property type="entry name" value="HISTONE H3"/>
    <property type="match status" value="1"/>
</dbReference>
<dbReference type="EMBL" id="CAACVR010000028">
    <property type="protein sequence ID" value="VEU22798.1"/>
    <property type="molecule type" value="Genomic_DNA"/>
</dbReference>
<dbReference type="InterPro" id="IPR009072">
    <property type="entry name" value="Histone-fold"/>
</dbReference>
<feature type="domain" description="Core Histone H2A/H2B/H3" evidence="6">
    <location>
        <begin position="63"/>
        <end position="152"/>
    </location>
</feature>
<evidence type="ECO:0000259" key="6">
    <source>
        <dbReference type="Pfam" id="PF00125"/>
    </source>
</evidence>
<accession>A0A448YPM1</accession>
<dbReference type="InParanoid" id="A0A448YPM1"/>
<dbReference type="PRINTS" id="PR00622">
    <property type="entry name" value="HISTONEH3"/>
</dbReference>
<dbReference type="GO" id="GO:0003677">
    <property type="term" value="F:DNA binding"/>
    <property type="evidence" value="ECO:0007669"/>
    <property type="project" value="InterPro"/>
</dbReference>
<feature type="region of interest" description="Disordered" evidence="5">
    <location>
        <begin position="1"/>
        <end position="58"/>
    </location>
</feature>
<proteinExistence type="inferred from homology"/>
<dbReference type="CDD" id="cd22911">
    <property type="entry name" value="HFD_H3"/>
    <property type="match status" value="1"/>
</dbReference>
<dbReference type="PROSITE" id="PS00959">
    <property type="entry name" value="HISTONE_H3_2"/>
    <property type="match status" value="1"/>
</dbReference>
<keyword evidence="4" id="KW-0544">Nucleosome core</keyword>
<comment type="subcellular location">
    <subcellularLocation>
        <location evidence="1">Chromosome</location>
    </subcellularLocation>
</comment>
<dbReference type="SMART" id="SM00428">
    <property type="entry name" value="H3"/>
    <property type="match status" value="1"/>
</dbReference>
<reference evidence="7 8" key="1">
    <citation type="submission" date="2018-12" db="EMBL/GenBank/DDBJ databases">
        <authorList>
            <person name="Tiukova I."/>
            <person name="Dainat J."/>
        </authorList>
    </citation>
    <scope>NUCLEOTIDE SEQUENCE [LARGE SCALE GENOMIC DNA]</scope>
</reference>
<dbReference type="Proteomes" id="UP000290900">
    <property type="component" value="Unassembled WGS sequence"/>
</dbReference>